<reference evidence="1 2" key="1">
    <citation type="journal article" date="2019" name="Environ. Microbiol.">
        <title>Genomics insights into ecotype formation of ammonia-oxidizing archaea in the deep ocean.</title>
        <authorList>
            <person name="Wang Y."/>
            <person name="Huang J.M."/>
            <person name="Cui G.J."/>
            <person name="Nunoura T."/>
            <person name="Takaki Y."/>
            <person name="Li W.L."/>
            <person name="Li J."/>
            <person name="Gao Z.M."/>
            <person name="Takai K."/>
            <person name="Zhang A.Q."/>
            <person name="Stepanauskas R."/>
        </authorList>
    </citation>
    <scope>NUCLEOTIDE SEQUENCE [LARGE SCALE GENOMIC DNA]</scope>
    <source>
        <strain evidence="1 2">L15b</strain>
    </source>
</reference>
<name>A0A7K4MQY7_9ARCH</name>
<dbReference type="AlphaFoldDB" id="A0A7K4MQY7"/>
<sequence>MAKGTLNVGADQMQITEQADVQADTAAQGQLWVNTASVPELYFTGDTGTDIQITTATAVAGAFDTDAAQTFNDSGADVDFRIESNNEANMFFVDGGTDKVGIGTNAVAAGQGTLTVYGRMQVTRGSAFGTLTTSAWAME</sequence>
<accession>A0A7K4MQY7</accession>
<gene>
    <name evidence="1" type="ORF">HX837_07345</name>
</gene>
<evidence type="ECO:0000313" key="2">
    <source>
        <dbReference type="Proteomes" id="UP000523105"/>
    </source>
</evidence>
<dbReference type="EMBL" id="JACASV010000086">
    <property type="protein sequence ID" value="NWJ43995.1"/>
    <property type="molecule type" value="Genomic_DNA"/>
</dbReference>
<proteinExistence type="predicted"/>
<organism evidence="1 2">
    <name type="scientific">Marine Group I thaumarchaeote</name>
    <dbReference type="NCBI Taxonomy" id="2511932"/>
    <lineage>
        <taxon>Archaea</taxon>
        <taxon>Nitrososphaerota</taxon>
        <taxon>Marine Group I</taxon>
    </lineage>
</organism>
<evidence type="ECO:0000313" key="1">
    <source>
        <dbReference type="EMBL" id="NWJ43995.1"/>
    </source>
</evidence>
<comment type="caution">
    <text evidence="1">The sequence shown here is derived from an EMBL/GenBank/DDBJ whole genome shotgun (WGS) entry which is preliminary data.</text>
</comment>
<dbReference type="Proteomes" id="UP000523105">
    <property type="component" value="Unassembled WGS sequence"/>
</dbReference>
<protein>
    <submittedName>
        <fullName evidence="1">Uncharacterized protein</fullName>
    </submittedName>
</protein>